<dbReference type="PANTHER" id="PTHR43428">
    <property type="entry name" value="ARSENATE REDUCTASE"/>
    <property type="match status" value="1"/>
</dbReference>
<comment type="caution">
    <text evidence="3">The sequence shown here is derived from an EMBL/GenBank/DDBJ whole genome shotgun (WGS) entry which is preliminary data.</text>
</comment>
<dbReference type="PANTHER" id="PTHR43428:SF1">
    <property type="entry name" value="ARSENATE REDUCTASE"/>
    <property type="match status" value="1"/>
</dbReference>
<dbReference type="SUPFAM" id="SSF52788">
    <property type="entry name" value="Phosphotyrosine protein phosphatases I"/>
    <property type="match status" value="1"/>
</dbReference>
<reference evidence="3 4" key="1">
    <citation type="submission" date="2018-07" db="EMBL/GenBank/DDBJ databases">
        <title>High-quality-draft genome sequence of Gaiella occulta.</title>
        <authorList>
            <person name="Severino R."/>
            <person name="Froufe H.J.C."/>
            <person name="Rainey F.A."/>
            <person name="Barroso C."/>
            <person name="Albuquerque L."/>
            <person name="Lobo-Da-Cunha A."/>
            <person name="Da Costa M.S."/>
            <person name="Egas C."/>
        </authorList>
    </citation>
    <scope>NUCLEOTIDE SEQUENCE [LARGE SCALE GENOMIC DNA]</scope>
    <source>
        <strain evidence="3 4">F2-233</strain>
    </source>
</reference>
<keyword evidence="1" id="KW-0059">Arsenical resistance</keyword>
<evidence type="ECO:0000313" key="3">
    <source>
        <dbReference type="EMBL" id="RDI74428.1"/>
    </source>
</evidence>
<sequence length="144" mass="15520">MCLLLSGTERAGGAGGDVNVLFVCVQNAGRSQMAEALFRRAARGRHEARSAGSAPAAHVHPEVVDVMRELGIDLSGRVPRRLEQADAEWADVVVTMGCGDACPYVPGKRYVDWELDDPHGKDAETVRALRDEIGRRARALAAEL</sequence>
<dbReference type="GO" id="GO:0046685">
    <property type="term" value="P:response to arsenic-containing substance"/>
    <property type="evidence" value="ECO:0007669"/>
    <property type="project" value="UniProtKB-KW"/>
</dbReference>
<keyword evidence="4" id="KW-1185">Reference proteome</keyword>
<dbReference type="CDD" id="cd16345">
    <property type="entry name" value="LMWP_ArsC"/>
    <property type="match status" value="1"/>
</dbReference>
<dbReference type="SMART" id="SM00226">
    <property type="entry name" value="LMWPc"/>
    <property type="match status" value="1"/>
</dbReference>
<reference evidence="4" key="2">
    <citation type="journal article" date="2019" name="MicrobiologyOpen">
        <title>High-quality draft genome sequence of Gaiella occulta isolated from a 150 meter deep mineral water borehole and comparison with the genome sequences of other deep-branching lineages of the phylum Actinobacteria.</title>
        <authorList>
            <person name="Severino R."/>
            <person name="Froufe H.J.C."/>
            <person name="Barroso C."/>
            <person name="Albuquerque L."/>
            <person name="Lobo-da-Cunha A."/>
            <person name="da Costa M.S."/>
            <person name="Egas C."/>
        </authorList>
    </citation>
    <scope>NUCLEOTIDE SEQUENCE [LARGE SCALE GENOMIC DNA]</scope>
    <source>
        <strain evidence="4">F2-233</strain>
    </source>
</reference>
<protein>
    <submittedName>
        <fullName evidence="3">Protein-tyrosine-phosphatase</fullName>
    </submittedName>
</protein>
<evidence type="ECO:0000313" key="4">
    <source>
        <dbReference type="Proteomes" id="UP000254134"/>
    </source>
</evidence>
<dbReference type="AlphaFoldDB" id="A0A7M2YY78"/>
<dbReference type="EMBL" id="QQZY01000004">
    <property type="protein sequence ID" value="RDI74428.1"/>
    <property type="molecule type" value="Genomic_DNA"/>
</dbReference>
<organism evidence="3 4">
    <name type="scientific">Gaiella occulta</name>
    <dbReference type="NCBI Taxonomy" id="1002870"/>
    <lineage>
        <taxon>Bacteria</taxon>
        <taxon>Bacillati</taxon>
        <taxon>Actinomycetota</taxon>
        <taxon>Thermoleophilia</taxon>
        <taxon>Gaiellales</taxon>
        <taxon>Gaiellaceae</taxon>
        <taxon>Gaiella</taxon>
    </lineage>
</organism>
<accession>A0A7M2YY78</accession>
<evidence type="ECO:0000259" key="2">
    <source>
        <dbReference type="SMART" id="SM00226"/>
    </source>
</evidence>
<name>A0A7M2YY78_9ACTN</name>
<dbReference type="Pfam" id="PF01451">
    <property type="entry name" value="LMWPc"/>
    <property type="match status" value="1"/>
</dbReference>
<feature type="domain" description="Phosphotyrosine protein phosphatase I" evidence="2">
    <location>
        <begin position="18"/>
        <end position="143"/>
    </location>
</feature>
<dbReference type="InterPro" id="IPR036196">
    <property type="entry name" value="Ptyr_pPase_sf"/>
</dbReference>
<dbReference type="InterPro" id="IPR023485">
    <property type="entry name" value="Ptyr_pPase"/>
</dbReference>
<evidence type="ECO:0000256" key="1">
    <source>
        <dbReference type="ARBA" id="ARBA00022849"/>
    </source>
</evidence>
<dbReference type="Proteomes" id="UP000254134">
    <property type="component" value="Unassembled WGS sequence"/>
</dbReference>
<gene>
    <name evidence="3" type="ORF">Gocc_2004</name>
</gene>
<dbReference type="OrthoDB" id="9799372at2"/>
<dbReference type="Gene3D" id="3.40.50.2300">
    <property type="match status" value="1"/>
</dbReference>
<proteinExistence type="predicted"/>